<evidence type="ECO:0000313" key="8">
    <source>
        <dbReference type="EMBL" id="SFQ99823.1"/>
    </source>
</evidence>
<evidence type="ECO:0000256" key="5">
    <source>
        <dbReference type="ARBA" id="ARBA00023034"/>
    </source>
</evidence>
<dbReference type="InterPro" id="IPR018011">
    <property type="entry name" value="Carb_sulfotrans_8-10"/>
</dbReference>
<gene>
    <name evidence="8" type="ORF">SAMN04515673_10235</name>
</gene>
<evidence type="ECO:0000256" key="2">
    <source>
        <dbReference type="ARBA" id="ARBA00022679"/>
    </source>
</evidence>
<evidence type="ECO:0000256" key="3">
    <source>
        <dbReference type="ARBA" id="ARBA00022692"/>
    </source>
</evidence>
<comment type="subcellular location">
    <subcellularLocation>
        <location evidence="1">Golgi apparatus membrane</location>
        <topology evidence="1">Single-pass type II membrane protein</topology>
    </subcellularLocation>
</comment>
<keyword evidence="2 8" id="KW-0808">Transferase</keyword>
<evidence type="ECO:0000256" key="6">
    <source>
        <dbReference type="ARBA" id="ARBA00023136"/>
    </source>
</evidence>
<dbReference type="GO" id="GO:0008146">
    <property type="term" value="F:sulfotransferase activity"/>
    <property type="evidence" value="ECO:0007669"/>
    <property type="project" value="InterPro"/>
</dbReference>
<dbReference type="Proteomes" id="UP000199302">
    <property type="component" value="Unassembled WGS sequence"/>
</dbReference>
<evidence type="ECO:0000256" key="7">
    <source>
        <dbReference type="ARBA" id="ARBA00023180"/>
    </source>
</evidence>
<dbReference type="Pfam" id="PF03567">
    <property type="entry name" value="Sulfotransfer_2"/>
    <property type="match status" value="1"/>
</dbReference>
<evidence type="ECO:0000256" key="4">
    <source>
        <dbReference type="ARBA" id="ARBA00022989"/>
    </source>
</evidence>
<keyword evidence="3" id="KW-0812">Transmembrane</keyword>
<dbReference type="GO" id="GO:0016020">
    <property type="term" value="C:membrane"/>
    <property type="evidence" value="ECO:0007669"/>
    <property type="project" value="InterPro"/>
</dbReference>
<evidence type="ECO:0000313" key="9">
    <source>
        <dbReference type="Proteomes" id="UP000199302"/>
    </source>
</evidence>
<sequence>MDRVLKRAAPHLCPYYRRWPYTGEIWLTEVDLRGAWSRELNFFYARLPKVANSTILGSLVDGARARGIGKDLKPKQFFARPSAARAADVERIAKEAFKFAFVRDPFARTLSAYLDKVVKTRAAARRARRWFARNGIAAPDFAAFCRYLDDGGLHDDPHWAPQTQVLPMPLDALDFLGRMERLDEDIAVVHNRIFGESPASLQRRGPKPTGSSNRLAEHYTEDALAIVRRLYAADFEKLGYPLQLPR</sequence>
<dbReference type="PANTHER" id="PTHR12137">
    <property type="entry name" value="CARBOHYDRATE SULFOTRANSFERASE"/>
    <property type="match status" value="1"/>
</dbReference>
<organism evidence="8 9">
    <name type="scientific">Poseidonocella sedimentorum</name>
    <dbReference type="NCBI Taxonomy" id="871652"/>
    <lineage>
        <taxon>Bacteria</taxon>
        <taxon>Pseudomonadati</taxon>
        <taxon>Pseudomonadota</taxon>
        <taxon>Alphaproteobacteria</taxon>
        <taxon>Rhodobacterales</taxon>
        <taxon>Roseobacteraceae</taxon>
        <taxon>Poseidonocella</taxon>
    </lineage>
</organism>
<dbReference type="PANTHER" id="PTHR12137:SF54">
    <property type="entry name" value="CARBOHYDRATE SULFOTRANSFERASE"/>
    <property type="match status" value="1"/>
</dbReference>
<keyword evidence="7" id="KW-0325">Glycoprotein</keyword>
<dbReference type="GO" id="GO:0016051">
    <property type="term" value="P:carbohydrate biosynthetic process"/>
    <property type="evidence" value="ECO:0007669"/>
    <property type="project" value="InterPro"/>
</dbReference>
<name>A0A1I6D395_9RHOB</name>
<dbReference type="EMBL" id="FOYI01000002">
    <property type="protein sequence ID" value="SFQ99823.1"/>
    <property type="molecule type" value="Genomic_DNA"/>
</dbReference>
<dbReference type="AlphaFoldDB" id="A0A1I6D395"/>
<reference evidence="8 9" key="1">
    <citation type="submission" date="2016-10" db="EMBL/GenBank/DDBJ databases">
        <authorList>
            <person name="de Groot N.N."/>
        </authorList>
    </citation>
    <scope>NUCLEOTIDE SEQUENCE [LARGE SCALE GENOMIC DNA]</scope>
    <source>
        <strain evidence="9">KMM 9023,NRIC 0796,JCM 17311,KCTC 23692</strain>
    </source>
</reference>
<protein>
    <submittedName>
        <fullName evidence="8">Sulfotransferase family protein</fullName>
    </submittedName>
</protein>
<accession>A0A1I6D395</accession>
<proteinExistence type="predicted"/>
<keyword evidence="9" id="KW-1185">Reference proteome</keyword>
<evidence type="ECO:0000256" key="1">
    <source>
        <dbReference type="ARBA" id="ARBA00004323"/>
    </source>
</evidence>
<keyword evidence="4" id="KW-1133">Transmembrane helix</keyword>
<keyword evidence="6" id="KW-0472">Membrane</keyword>
<dbReference type="STRING" id="871652.SAMN04515673_10235"/>
<keyword evidence="5" id="KW-0333">Golgi apparatus</keyword>
<dbReference type="InterPro" id="IPR005331">
    <property type="entry name" value="Sulfotransferase"/>
</dbReference>